<evidence type="ECO:0000313" key="5">
    <source>
        <dbReference type="EMBL" id="KAK1741538.1"/>
    </source>
</evidence>
<proteinExistence type="predicted"/>
<evidence type="ECO:0000259" key="4">
    <source>
        <dbReference type="Pfam" id="PF04755"/>
    </source>
</evidence>
<reference evidence="5" key="1">
    <citation type="submission" date="2023-06" db="EMBL/GenBank/DDBJ databases">
        <title>Survivors Of The Sea: Transcriptome response of Skeletonema marinoi to long-term dormancy.</title>
        <authorList>
            <person name="Pinder M.I.M."/>
            <person name="Kourtchenko O."/>
            <person name="Robertson E.K."/>
            <person name="Larsson T."/>
            <person name="Maumus F."/>
            <person name="Osuna-Cruz C.M."/>
            <person name="Vancaester E."/>
            <person name="Stenow R."/>
            <person name="Vandepoele K."/>
            <person name="Ploug H."/>
            <person name="Bruchert V."/>
            <person name="Godhe A."/>
            <person name="Topel M."/>
        </authorList>
    </citation>
    <scope>NUCLEOTIDE SEQUENCE</scope>
    <source>
        <strain evidence="5">R05AC</strain>
    </source>
</reference>
<name>A0AAD9DDD9_9STRA</name>
<keyword evidence="6" id="KW-1185">Reference proteome</keyword>
<comment type="caution">
    <text evidence="5">The sequence shown here is derived from an EMBL/GenBank/DDBJ whole genome shotgun (WGS) entry which is preliminary data.</text>
</comment>
<dbReference type="AlphaFoldDB" id="A0AAD9DDD9"/>
<gene>
    <name evidence="5" type="ORF">QTG54_008016</name>
</gene>
<evidence type="ECO:0000256" key="1">
    <source>
        <dbReference type="ARBA" id="ARBA00004474"/>
    </source>
</evidence>
<feature type="chain" id="PRO_5041926387" description="Plastid lipid-associated protein/fibrillin conserved domain-containing protein" evidence="3">
    <location>
        <begin position="21"/>
        <end position="241"/>
    </location>
</feature>
<protein>
    <recommendedName>
        <fullName evidence="4">Plastid lipid-associated protein/fibrillin conserved domain-containing protein</fullName>
    </recommendedName>
</protein>
<comment type="subcellular location">
    <subcellularLocation>
        <location evidence="1">Plastid</location>
    </subcellularLocation>
</comment>
<dbReference type="Proteomes" id="UP001224775">
    <property type="component" value="Unassembled WGS sequence"/>
</dbReference>
<evidence type="ECO:0000313" key="6">
    <source>
        <dbReference type="Proteomes" id="UP001224775"/>
    </source>
</evidence>
<sequence length="241" mass="26914">MSVLVNIFLVLFASIPAASCFSSSSLHSSKLLHQHQHTSKTTTTTQLHSSSFNLNFLDSLFSNTNTSNKSQIQQLKTQLYQTCQSSYGISTPPIRTSIESLISQLQPLNPTPSPSTSKLLQRKWIVLWTSEKEINFFLEKGISTRIEQTLSDGKVLENWIPFVRGGGFGVTGSIQPAVNDSGSSDGLRTEFKFQKAELDIGKWGTYNFPPLGEGWFDTVYLDEELRIDLNSRNDILICRGE</sequence>
<keyword evidence="2" id="KW-0934">Plastid</keyword>
<dbReference type="GO" id="GO:0009536">
    <property type="term" value="C:plastid"/>
    <property type="evidence" value="ECO:0007669"/>
    <property type="project" value="UniProtKB-SubCell"/>
</dbReference>
<evidence type="ECO:0000256" key="3">
    <source>
        <dbReference type="SAM" id="SignalP"/>
    </source>
</evidence>
<feature type="domain" description="Plastid lipid-associated protein/fibrillin conserved" evidence="4">
    <location>
        <begin position="75"/>
        <end position="147"/>
    </location>
</feature>
<dbReference type="InterPro" id="IPR006843">
    <property type="entry name" value="PAP/fibrillin_dom"/>
</dbReference>
<organism evidence="5 6">
    <name type="scientific">Skeletonema marinoi</name>
    <dbReference type="NCBI Taxonomy" id="267567"/>
    <lineage>
        <taxon>Eukaryota</taxon>
        <taxon>Sar</taxon>
        <taxon>Stramenopiles</taxon>
        <taxon>Ochrophyta</taxon>
        <taxon>Bacillariophyta</taxon>
        <taxon>Coscinodiscophyceae</taxon>
        <taxon>Thalassiosirophycidae</taxon>
        <taxon>Thalassiosirales</taxon>
        <taxon>Skeletonemataceae</taxon>
        <taxon>Skeletonema</taxon>
        <taxon>Skeletonema marinoi-dohrnii complex</taxon>
    </lineage>
</organism>
<dbReference type="PANTHER" id="PTHR31906">
    <property type="entry name" value="PLASTID-LIPID-ASSOCIATED PROTEIN 4, CHLOROPLASTIC-RELATED"/>
    <property type="match status" value="1"/>
</dbReference>
<feature type="signal peptide" evidence="3">
    <location>
        <begin position="1"/>
        <end position="20"/>
    </location>
</feature>
<accession>A0AAD9DDD9</accession>
<evidence type="ECO:0000256" key="2">
    <source>
        <dbReference type="ARBA" id="ARBA00022640"/>
    </source>
</evidence>
<dbReference type="InterPro" id="IPR039633">
    <property type="entry name" value="PAP"/>
</dbReference>
<dbReference type="Pfam" id="PF04755">
    <property type="entry name" value="PAP_fibrillin"/>
    <property type="match status" value="1"/>
</dbReference>
<keyword evidence="3" id="KW-0732">Signal</keyword>
<dbReference type="EMBL" id="JATAAI010000013">
    <property type="protein sequence ID" value="KAK1741538.1"/>
    <property type="molecule type" value="Genomic_DNA"/>
</dbReference>